<dbReference type="Pfam" id="PF12984">
    <property type="entry name" value="DUF3868"/>
    <property type="match status" value="1"/>
</dbReference>
<dbReference type="Gene3D" id="3.30.1330.60">
    <property type="entry name" value="OmpA-like domain"/>
    <property type="match status" value="1"/>
</dbReference>
<dbReference type="Proteomes" id="UP000286501">
    <property type="component" value="Unassembled WGS sequence"/>
</dbReference>
<comment type="caution">
    <text evidence="3">The sequence shown here is derived from an EMBL/GenBank/DDBJ whole genome shotgun (WGS) entry which is preliminary data.</text>
</comment>
<sequence>MKNMKKMKLYAVISPLCILFAQSALTVQAQKIDDSQLRLAGGKILIDSVLTQKKSDSLKVAFRLHLDSLQLKSEQQLVFTPLIAGEDTIALNPIIINGKNQSIRYLRKSSSLKNSQALVVRRKNDTEQQVLFSQTLPYKKWMKAFNLSMTEDLCGCGNLMDQDTTLMANIQPTPRISRDHYVKPKAEAIKVRAEKGEAYLSFKLNKSDILADFRENATELGKITSTIDLVKNDKDVSITNIDIHGYASPDGPYDNNVRLANNRAAALRNYVCNLYTIDNKLFTYHATPEDWEGFKKKVEASNLADKTAILAVANSSLAPDAKDQKIKKLYPASYRYIMSEIYPRLRHSDYTVTYTVRPFDIEEAKVILKTKPQQLSLQEMYLVAQTYEPGSPEFNEVFDIAVRLFPDDETANLNAACTDLQKGDLVTAEKHLAKAGNSKEAERIRKIYGEMKAEL</sequence>
<dbReference type="Proteomes" id="UP000286211">
    <property type="component" value="Unassembled WGS sequence"/>
</dbReference>
<dbReference type="Proteomes" id="UP000283872">
    <property type="component" value="Unassembled WGS sequence"/>
</dbReference>
<feature type="chain" id="PRO_5043182834" evidence="1">
    <location>
        <begin position="27"/>
        <end position="455"/>
    </location>
</feature>
<dbReference type="EMBL" id="QRIN01000005">
    <property type="protein sequence ID" value="RHG68747.1"/>
    <property type="molecule type" value="Genomic_DNA"/>
</dbReference>
<dbReference type="InterPro" id="IPR024480">
    <property type="entry name" value="DUF3868"/>
</dbReference>
<dbReference type="AlphaFoldDB" id="A0A3E5E304"/>
<keyword evidence="1" id="KW-0732">Signal</keyword>
<name>A0A3E5E304_9BACT</name>
<organism evidence="3 6">
    <name type="scientific">Segatella copri</name>
    <dbReference type="NCBI Taxonomy" id="165179"/>
    <lineage>
        <taxon>Bacteria</taxon>
        <taxon>Pseudomonadati</taxon>
        <taxon>Bacteroidota</taxon>
        <taxon>Bacteroidia</taxon>
        <taxon>Bacteroidales</taxon>
        <taxon>Prevotellaceae</taxon>
        <taxon>Segatella</taxon>
    </lineage>
</organism>
<dbReference type="EMBL" id="QRNB01000010">
    <property type="protein sequence ID" value="RHK11964.1"/>
    <property type="molecule type" value="Genomic_DNA"/>
</dbReference>
<gene>
    <name evidence="5" type="ORF">DW079_03050</name>
    <name evidence="4" type="ORF">DW250_01750</name>
    <name evidence="3" type="ORF">DWY11_03415</name>
</gene>
<evidence type="ECO:0000313" key="8">
    <source>
        <dbReference type="Proteomes" id="UP000286501"/>
    </source>
</evidence>
<evidence type="ECO:0000256" key="1">
    <source>
        <dbReference type="SAM" id="SignalP"/>
    </source>
</evidence>
<reference evidence="6 7" key="1">
    <citation type="submission" date="2018-08" db="EMBL/GenBank/DDBJ databases">
        <title>A genome reference for cultivated species of the human gut microbiota.</title>
        <authorList>
            <person name="Zou Y."/>
            <person name="Xue W."/>
            <person name="Luo G."/>
        </authorList>
    </citation>
    <scope>NUCLEOTIDE SEQUENCE [LARGE SCALE GENOMIC DNA]</scope>
    <source>
        <strain evidence="3 6">AF24-12</strain>
        <strain evidence="5 7">AF46-2NS</strain>
        <strain evidence="4 8">AM22-1</strain>
    </source>
</reference>
<evidence type="ECO:0000259" key="2">
    <source>
        <dbReference type="Pfam" id="PF12984"/>
    </source>
</evidence>
<evidence type="ECO:0000313" key="5">
    <source>
        <dbReference type="EMBL" id="RHK11964.1"/>
    </source>
</evidence>
<evidence type="ECO:0000313" key="4">
    <source>
        <dbReference type="EMBL" id="RHG68747.1"/>
    </source>
</evidence>
<evidence type="ECO:0000313" key="3">
    <source>
        <dbReference type="EMBL" id="RGS18105.1"/>
    </source>
</evidence>
<dbReference type="InterPro" id="IPR036737">
    <property type="entry name" value="OmpA-like_sf"/>
</dbReference>
<proteinExistence type="predicted"/>
<evidence type="ECO:0000313" key="7">
    <source>
        <dbReference type="Proteomes" id="UP000286211"/>
    </source>
</evidence>
<dbReference type="EMBL" id="QRVA01000005">
    <property type="protein sequence ID" value="RGS18105.1"/>
    <property type="molecule type" value="Genomic_DNA"/>
</dbReference>
<protein>
    <submittedName>
        <fullName evidence="3">DUF3868 domain-containing protein</fullName>
    </submittedName>
</protein>
<accession>A0A3E5E304</accession>
<feature type="domain" description="DUF3868" evidence="2">
    <location>
        <begin position="36"/>
        <end position="110"/>
    </location>
</feature>
<evidence type="ECO:0000313" key="6">
    <source>
        <dbReference type="Proteomes" id="UP000283872"/>
    </source>
</evidence>
<feature type="signal peptide" evidence="1">
    <location>
        <begin position="1"/>
        <end position="26"/>
    </location>
</feature>
<dbReference type="SUPFAM" id="SSF103088">
    <property type="entry name" value="OmpA-like"/>
    <property type="match status" value="1"/>
</dbReference>